<dbReference type="Pfam" id="PF07686">
    <property type="entry name" value="V-set"/>
    <property type="match status" value="1"/>
</dbReference>
<dbReference type="GO" id="GO:0005912">
    <property type="term" value="C:adherens junction"/>
    <property type="evidence" value="ECO:0007669"/>
    <property type="project" value="TreeGrafter"/>
</dbReference>
<feature type="signal peptide" evidence="8">
    <location>
        <begin position="1"/>
        <end position="26"/>
    </location>
</feature>
<dbReference type="AlphaFoldDB" id="A0A6G0IGB6"/>
<name>A0A6G0IGB6_LARCR</name>
<dbReference type="InterPro" id="IPR051427">
    <property type="entry name" value="Nectin/Nectin-like"/>
</dbReference>
<evidence type="ECO:0000256" key="4">
    <source>
        <dbReference type="ARBA" id="ARBA00023136"/>
    </source>
</evidence>
<evidence type="ECO:0000256" key="2">
    <source>
        <dbReference type="ARBA" id="ARBA00022729"/>
    </source>
</evidence>
<dbReference type="InterPro" id="IPR036179">
    <property type="entry name" value="Ig-like_dom_sf"/>
</dbReference>
<evidence type="ECO:0000256" key="3">
    <source>
        <dbReference type="ARBA" id="ARBA00022737"/>
    </source>
</evidence>
<sequence length="189" mass="20615">MERTGQREMCLALLLLVAVCAQGVFVEPPQLVTSQRSLAESETRLPCRYQVEDEEKVVQVTWFKELPDGSKEQIITAHFTDGHTEFGRYSGRVRFESGSPTENSALLIPSTEESDEGSYTCHISTFPNGNFREAHHTHRLDCTHLLPGACFAGGGPVVPFGSLLSSRGSPASPSLLGHGSARPVPEPHQ</sequence>
<evidence type="ECO:0000256" key="7">
    <source>
        <dbReference type="SAM" id="MobiDB-lite"/>
    </source>
</evidence>
<feature type="domain" description="Ig-like" evidence="9">
    <location>
        <begin position="29"/>
        <end position="124"/>
    </location>
</feature>
<evidence type="ECO:0000313" key="11">
    <source>
        <dbReference type="Proteomes" id="UP000424527"/>
    </source>
</evidence>
<dbReference type="PROSITE" id="PS50835">
    <property type="entry name" value="IG_LIKE"/>
    <property type="match status" value="1"/>
</dbReference>
<feature type="chain" id="PRO_5026222552" description="Ig-like domain-containing protein" evidence="8">
    <location>
        <begin position="27"/>
        <end position="189"/>
    </location>
</feature>
<dbReference type="InterPro" id="IPR013106">
    <property type="entry name" value="Ig_V-set"/>
</dbReference>
<evidence type="ECO:0000256" key="8">
    <source>
        <dbReference type="SAM" id="SignalP"/>
    </source>
</evidence>
<dbReference type="EMBL" id="REGW02000010">
    <property type="protein sequence ID" value="KAE8290588.1"/>
    <property type="molecule type" value="Genomic_DNA"/>
</dbReference>
<comment type="subcellular location">
    <subcellularLocation>
        <location evidence="1">Membrane</location>
    </subcellularLocation>
</comment>
<dbReference type="GO" id="GO:0007157">
    <property type="term" value="P:heterophilic cell-cell adhesion via plasma membrane cell adhesion molecules"/>
    <property type="evidence" value="ECO:0007669"/>
    <property type="project" value="TreeGrafter"/>
</dbReference>
<keyword evidence="3" id="KW-0677">Repeat</keyword>
<dbReference type="PANTHER" id="PTHR23277">
    <property type="entry name" value="NECTIN-RELATED"/>
    <property type="match status" value="1"/>
</dbReference>
<evidence type="ECO:0000259" key="9">
    <source>
        <dbReference type="PROSITE" id="PS50835"/>
    </source>
</evidence>
<keyword evidence="6" id="KW-0325">Glycoprotein</keyword>
<keyword evidence="4" id="KW-0472">Membrane</keyword>
<feature type="region of interest" description="Disordered" evidence="7">
    <location>
        <begin position="168"/>
        <end position="189"/>
    </location>
</feature>
<dbReference type="Gene3D" id="2.60.40.10">
    <property type="entry name" value="Immunoglobulins"/>
    <property type="match status" value="1"/>
</dbReference>
<dbReference type="GO" id="GO:0016020">
    <property type="term" value="C:membrane"/>
    <property type="evidence" value="ECO:0007669"/>
    <property type="project" value="UniProtKB-SubCell"/>
</dbReference>
<proteinExistence type="predicted"/>
<dbReference type="GO" id="GO:0007156">
    <property type="term" value="P:homophilic cell adhesion via plasma membrane adhesion molecules"/>
    <property type="evidence" value="ECO:0007669"/>
    <property type="project" value="TreeGrafter"/>
</dbReference>
<reference evidence="10 11" key="1">
    <citation type="submission" date="2019-07" db="EMBL/GenBank/DDBJ databases">
        <title>Chromosome genome assembly for large yellow croaker.</title>
        <authorList>
            <person name="Xiao S."/>
        </authorList>
    </citation>
    <scope>NUCLEOTIDE SEQUENCE [LARGE SCALE GENOMIC DNA]</scope>
    <source>
        <strain evidence="10">JMULYC20181020</strain>
        <tissue evidence="10">Muscle</tissue>
    </source>
</reference>
<keyword evidence="11" id="KW-1185">Reference proteome</keyword>
<dbReference type="InterPro" id="IPR007110">
    <property type="entry name" value="Ig-like_dom"/>
</dbReference>
<gene>
    <name evidence="10" type="ORF">D5F01_LYC10174</name>
</gene>
<comment type="caution">
    <text evidence="10">The sequence shown here is derived from an EMBL/GenBank/DDBJ whole genome shotgun (WGS) entry which is preliminary data.</text>
</comment>
<dbReference type="PANTHER" id="PTHR23277:SF11">
    <property type="entry name" value="NECTIN-4"/>
    <property type="match status" value="1"/>
</dbReference>
<dbReference type="Proteomes" id="UP000424527">
    <property type="component" value="Unassembled WGS sequence"/>
</dbReference>
<protein>
    <recommendedName>
        <fullName evidence="9">Ig-like domain-containing protein</fullName>
    </recommendedName>
</protein>
<keyword evidence="5" id="KW-1015">Disulfide bond</keyword>
<accession>A0A6G0IGB6</accession>
<evidence type="ECO:0000313" key="10">
    <source>
        <dbReference type="EMBL" id="KAE8290588.1"/>
    </source>
</evidence>
<evidence type="ECO:0000256" key="6">
    <source>
        <dbReference type="ARBA" id="ARBA00023180"/>
    </source>
</evidence>
<dbReference type="InterPro" id="IPR013783">
    <property type="entry name" value="Ig-like_fold"/>
</dbReference>
<dbReference type="SUPFAM" id="SSF48726">
    <property type="entry name" value="Immunoglobulin"/>
    <property type="match status" value="1"/>
</dbReference>
<evidence type="ECO:0000256" key="1">
    <source>
        <dbReference type="ARBA" id="ARBA00004370"/>
    </source>
</evidence>
<evidence type="ECO:0000256" key="5">
    <source>
        <dbReference type="ARBA" id="ARBA00023157"/>
    </source>
</evidence>
<organism evidence="10 11">
    <name type="scientific">Larimichthys crocea</name>
    <name type="common">Large yellow croaker</name>
    <name type="synonym">Pseudosciaena crocea</name>
    <dbReference type="NCBI Taxonomy" id="215358"/>
    <lineage>
        <taxon>Eukaryota</taxon>
        <taxon>Metazoa</taxon>
        <taxon>Chordata</taxon>
        <taxon>Craniata</taxon>
        <taxon>Vertebrata</taxon>
        <taxon>Euteleostomi</taxon>
        <taxon>Actinopterygii</taxon>
        <taxon>Neopterygii</taxon>
        <taxon>Teleostei</taxon>
        <taxon>Neoteleostei</taxon>
        <taxon>Acanthomorphata</taxon>
        <taxon>Eupercaria</taxon>
        <taxon>Sciaenidae</taxon>
        <taxon>Larimichthys</taxon>
    </lineage>
</organism>
<keyword evidence="2 8" id="KW-0732">Signal</keyword>